<dbReference type="PATRIC" id="fig|186479.3.peg.224"/>
<sequence>MALDPTLQEQLDRYGFSQVLVVHRQVAVLTTSRPDFEQIDNHFLPAPIVLQSRERGSVPHAGQTTVRHFPRLGITLGYVDHDGLAGLQSHPEIESIYATHTVGIVRPVRTTAATLRRRLTWGLQSMQIDQFWDQGLTGKGVRVGHLDTGVDANHPALKGRVAGFAEWDMLGNRVADAKPHDSDVHGTHTAGTIAGKLVGDRAIGVAPECEFYSGLVVEGGAVLARVLGGMEWMLESGVKVLSMSLGWRGYDPSFLVITRRLRQQGVLPVFAIGNEGVGTSRSPGNYPETLSVGAIDRGRHVAAFSGRVRFNRDPDPIQPDIVAPGVSIISAKPGSGYQSMDGTSMATPHVAGVAALLWQARPDATVDQVELAIRQTCTRLEDDPLRYGDGLINPLAALQALTNDAKTV</sequence>
<dbReference type="Pfam" id="PF00082">
    <property type="entry name" value="Peptidase_S8"/>
    <property type="match status" value="1"/>
</dbReference>
<comment type="similarity">
    <text evidence="1 6">Belongs to the peptidase S8 family.</text>
</comment>
<feature type="active site" description="Charge relay system" evidence="5 6">
    <location>
        <position position="185"/>
    </location>
</feature>
<dbReference type="InterPro" id="IPR036852">
    <property type="entry name" value="Peptidase_S8/S53_dom_sf"/>
</dbReference>
<dbReference type="InterPro" id="IPR051048">
    <property type="entry name" value="Peptidase_S8/S53_subtilisin"/>
</dbReference>
<evidence type="ECO:0000256" key="5">
    <source>
        <dbReference type="PIRSR" id="PIRSR615500-1"/>
    </source>
</evidence>
<dbReference type="EMBL" id="LJCR01000104">
    <property type="protein sequence ID" value="KPV54155.1"/>
    <property type="molecule type" value="Genomic_DNA"/>
</dbReference>
<evidence type="ECO:0000256" key="3">
    <source>
        <dbReference type="ARBA" id="ARBA00022801"/>
    </source>
</evidence>
<keyword evidence="2 6" id="KW-0645">Protease</keyword>
<dbReference type="Proteomes" id="UP000050509">
    <property type="component" value="Unassembled WGS sequence"/>
</dbReference>
<dbReference type="PROSITE" id="PS00138">
    <property type="entry name" value="SUBTILASE_SER"/>
    <property type="match status" value="1"/>
</dbReference>
<organism evidence="8 9">
    <name type="scientific">Kouleothrix aurantiaca</name>
    <dbReference type="NCBI Taxonomy" id="186479"/>
    <lineage>
        <taxon>Bacteria</taxon>
        <taxon>Bacillati</taxon>
        <taxon>Chloroflexota</taxon>
        <taxon>Chloroflexia</taxon>
        <taxon>Chloroflexales</taxon>
        <taxon>Roseiflexineae</taxon>
        <taxon>Roseiflexaceae</taxon>
        <taxon>Kouleothrix</taxon>
    </lineage>
</organism>
<reference evidence="8 9" key="1">
    <citation type="submission" date="2015-09" db="EMBL/GenBank/DDBJ databases">
        <title>Draft genome sequence of Kouleothrix aurantiaca JCM 19913.</title>
        <authorList>
            <person name="Hemp J."/>
        </authorList>
    </citation>
    <scope>NUCLEOTIDE SEQUENCE [LARGE SCALE GENOMIC DNA]</scope>
    <source>
        <strain evidence="8 9">COM-B</strain>
    </source>
</reference>
<dbReference type="GO" id="GO:0004252">
    <property type="term" value="F:serine-type endopeptidase activity"/>
    <property type="evidence" value="ECO:0007669"/>
    <property type="project" value="UniProtKB-UniRule"/>
</dbReference>
<keyword evidence="4 6" id="KW-0720">Serine protease</keyword>
<protein>
    <recommendedName>
        <fullName evidence="7">Peptidase S8/S53 domain-containing protein</fullName>
    </recommendedName>
</protein>
<dbReference type="SUPFAM" id="SSF52743">
    <property type="entry name" value="Subtilisin-like"/>
    <property type="match status" value="1"/>
</dbReference>
<feature type="domain" description="Peptidase S8/S53" evidence="7">
    <location>
        <begin position="138"/>
        <end position="382"/>
    </location>
</feature>
<dbReference type="PANTHER" id="PTHR43399">
    <property type="entry name" value="SUBTILISIN-RELATED"/>
    <property type="match status" value="1"/>
</dbReference>
<evidence type="ECO:0000256" key="2">
    <source>
        <dbReference type="ARBA" id="ARBA00022670"/>
    </source>
</evidence>
<dbReference type="AlphaFoldDB" id="A0A0P9DVM6"/>
<dbReference type="GO" id="GO:0006508">
    <property type="term" value="P:proteolysis"/>
    <property type="evidence" value="ECO:0007669"/>
    <property type="project" value="UniProtKB-KW"/>
</dbReference>
<dbReference type="PRINTS" id="PR00723">
    <property type="entry name" value="SUBTILISIN"/>
</dbReference>
<accession>A0A0P9DVM6</accession>
<dbReference type="PANTHER" id="PTHR43399:SF4">
    <property type="entry name" value="CELL WALL-ASSOCIATED PROTEASE"/>
    <property type="match status" value="1"/>
</dbReference>
<name>A0A0P9DVM6_9CHLR</name>
<keyword evidence="9" id="KW-1185">Reference proteome</keyword>
<dbReference type="PROSITE" id="PS51892">
    <property type="entry name" value="SUBTILASE"/>
    <property type="match status" value="1"/>
</dbReference>
<dbReference type="InterPro" id="IPR000209">
    <property type="entry name" value="Peptidase_S8/S53_dom"/>
</dbReference>
<gene>
    <name evidence="8" type="ORF">SE17_05515</name>
</gene>
<dbReference type="InterPro" id="IPR015500">
    <property type="entry name" value="Peptidase_S8_subtilisin-rel"/>
</dbReference>
<comment type="caution">
    <text evidence="8">The sequence shown here is derived from an EMBL/GenBank/DDBJ whole genome shotgun (WGS) entry which is preliminary data.</text>
</comment>
<evidence type="ECO:0000256" key="1">
    <source>
        <dbReference type="ARBA" id="ARBA00011073"/>
    </source>
</evidence>
<evidence type="ECO:0000256" key="6">
    <source>
        <dbReference type="PROSITE-ProRule" id="PRU01240"/>
    </source>
</evidence>
<evidence type="ECO:0000313" key="9">
    <source>
        <dbReference type="Proteomes" id="UP000050509"/>
    </source>
</evidence>
<dbReference type="InterPro" id="IPR023828">
    <property type="entry name" value="Peptidase_S8_Ser-AS"/>
</dbReference>
<dbReference type="Gene3D" id="3.40.50.200">
    <property type="entry name" value="Peptidase S8/S53 domain"/>
    <property type="match status" value="1"/>
</dbReference>
<evidence type="ECO:0000256" key="4">
    <source>
        <dbReference type="ARBA" id="ARBA00022825"/>
    </source>
</evidence>
<evidence type="ECO:0000313" key="8">
    <source>
        <dbReference type="EMBL" id="KPV54155.1"/>
    </source>
</evidence>
<proteinExistence type="inferred from homology"/>
<feature type="active site" description="Charge relay system" evidence="5 6">
    <location>
        <position position="147"/>
    </location>
</feature>
<keyword evidence="3 6" id="KW-0378">Hydrolase</keyword>
<feature type="active site" description="Charge relay system" evidence="5 6">
    <location>
        <position position="344"/>
    </location>
</feature>
<evidence type="ECO:0000259" key="7">
    <source>
        <dbReference type="Pfam" id="PF00082"/>
    </source>
</evidence>